<sequence>MIRPARTARMAKTGGRAVSVAMAVIVIVIVIVKMVVRGAGGVRVIVHDLAYFR</sequence>
<organism evidence="2 3">
    <name type="scientific">Rhodovulum kholense</name>
    <dbReference type="NCBI Taxonomy" id="453584"/>
    <lineage>
        <taxon>Bacteria</taxon>
        <taxon>Pseudomonadati</taxon>
        <taxon>Pseudomonadota</taxon>
        <taxon>Alphaproteobacteria</taxon>
        <taxon>Rhodobacterales</taxon>
        <taxon>Paracoccaceae</taxon>
        <taxon>Rhodovulum</taxon>
    </lineage>
</organism>
<evidence type="ECO:0000313" key="3">
    <source>
        <dbReference type="Proteomes" id="UP000244037"/>
    </source>
</evidence>
<evidence type="ECO:0000256" key="1">
    <source>
        <dbReference type="SAM" id="Phobius"/>
    </source>
</evidence>
<name>A0A8E3AQ91_9RHOB</name>
<dbReference type="Proteomes" id="UP000244037">
    <property type="component" value="Unassembled WGS sequence"/>
</dbReference>
<protein>
    <submittedName>
        <fullName evidence="2">Uncharacterized protein</fullName>
    </submittedName>
</protein>
<proteinExistence type="predicted"/>
<evidence type="ECO:0000313" key="2">
    <source>
        <dbReference type="EMBL" id="PTW48392.1"/>
    </source>
</evidence>
<keyword evidence="1" id="KW-0812">Transmembrane</keyword>
<gene>
    <name evidence="2" type="ORF">C8N38_108145</name>
</gene>
<keyword evidence="1" id="KW-0472">Membrane</keyword>
<dbReference type="EMBL" id="QAYC01000008">
    <property type="protein sequence ID" value="PTW48392.1"/>
    <property type="molecule type" value="Genomic_DNA"/>
</dbReference>
<comment type="caution">
    <text evidence="2">The sequence shown here is derived from an EMBL/GenBank/DDBJ whole genome shotgun (WGS) entry which is preliminary data.</text>
</comment>
<keyword evidence="3" id="KW-1185">Reference proteome</keyword>
<dbReference type="AlphaFoldDB" id="A0A8E3AQ91"/>
<accession>A0A8E3AQ91</accession>
<reference evidence="2 3" key="1">
    <citation type="submission" date="2018-04" db="EMBL/GenBank/DDBJ databases">
        <title>Genomic Encyclopedia of Archaeal and Bacterial Type Strains, Phase II (KMG-II): from individual species to whole genera.</title>
        <authorList>
            <person name="Goeker M."/>
        </authorList>
    </citation>
    <scope>NUCLEOTIDE SEQUENCE [LARGE SCALE GENOMIC DNA]</scope>
    <source>
        <strain evidence="2 3">DSM 19783</strain>
    </source>
</reference>
<keyword evidence="1" id="KW-1133">Transmembrane helix</keyword>
<feature type="transmembrane region" description="Helical" evidence="1">
    <location>
        <begin position="20"/>
        <end position="46"/>
    </location>
</feature>